<evidence type="ECO:0008006" key="5">
    <source>
        <dbReference type="Google" id="ProtNLM"/>
    </source>
</evidence>
<sequence length="1106" mass="119558">MMPTSNSPSRNPKRTRSTSKRGFHLLASTVRPDLAVDTSFMRHQAQAPKQVFPYESKTQESSSINLGDLKGSSQDKKGSLRRQLENRLPVRPFIPRSVSERPVLSERSPARPAFRRLQTAATAILPPPIAPLHKRIKGLRPSPLDLSHEVSPSDRAITIGLAIPSGAVPEHTASPQSGPQTRHQGKEVQTPIIIITPAKEDFDISYSPEEQGYDRPASSLYSRYTNCAPRQADHGRTPPVPPLPLFVNRQAPRNSTRTVFEEDTTPQNSRNANAISVCTLFEDDDMSYLQPRSANRLTSQSHLPTPRRSRGWWNVVTSPFSANSHSNLPFWRSPGPSSSSSSNFDEEARQRILDEPSGMGTTAQTHPGELFTDRAVEVEELRSTLPFDTGSVRPVVPKRSDTAPGALDIGAAGVNIYRVPSRGLAAGYYDVWRRFPSLVVEESGAGGAGRGLDGWSPSWSVAREGIEVRGIDEDAENSLEPEHDGEGPFADVHESIPEALGNARTHNVFTTPLEQELQDPHGARPTAIRNDTNATLLSDLSPLTATPTVDDAHIATFMGPQSTNGELREVQLTPARARSPPEAPSIINPATYAAHRAPSAGPRTDTVSEKAPYRPSLHTRTDSSGSRGLGITDGEKDLYPPPKAFVISQPRLGTDRFGQLTIRGATEEDRRPYVPWYRRMLWPLAFTAGLMLVALVVLLIMLIPQAHHDMAVEAEWLNLTRFPPIPTGIATVVQPRAVKEVSGCVKPSGLWSCAMPSEDSSAGGGPDFRFEIRFQNGTLASNETQLARRSASVTAHASGVGRRDEWAASLFAAIPAVPSLADQQFLGQYTDNVSLPYKGEQTPFYISLLDPVTLTGHGSVKRKRQSSGPYPYPGTSNINTTTNAPTTAATSITRPALQSDGKPASPLLYPYASSQPLRLFDRGQVTEHYGFYTYFDHSLLVSTFTLNTSSAGNTTVATTSAPLANASAVCTFAQTRLLVQLWTRRPTVSNLAGNAMSPPAVNSTANDMAGSGSFPYHVTVTLDRHGGQAREKGVYCYGLDGDGKVVESVRTWMDEERGFGGGIVNAAIVPGSGNGTVLGKRDSEGHGYGGVDGGEGGCSCQWRSGS</sequence>
<feature type="compositionally biased region" description="Low complexity" evidence="1">
    <location>
        <begin position="875"/>
        <end position="885"/>
    </location>
</feature>
<dbReference type="Proteomes" id="UP001168146">
    <property type="component" value="Unassembled WGS sequence"/>
</dbReference>
<evidence type="ECO:0000256" key="1">
    <source>
        <dbReference type="SAM" id="MobiDB-lite"/>
    </source>
</evidence>
<protein>
    <recommendedName>
        <fullName evidence="5">Glycoprotease family protein</fullName>
    </recommendedName>
</protein>
<feature type="region of interest" description="Disordered" evidence="1">
    <location>
        <begin position="47"/>
        <end position="84"/>
    </location>
</feature>
<feature type="region of interest" description="Disordered" evidence="1">
    <location>
        <begin position="596"/>
        <end position="634"/>
    </location>
</feature>
<feature type="region of interest" description="Disordered" evidence="1">
    <location>
        <begin position="324"/>
        <end position="348"/>
    </location>
</feature>
<dbReference type="EMBL" id="JASUXU010000060">
    <property type="protein sequence ID" value="KAK0313265.1"/>
    <property type="molecule type" value="Genomic_DNA"/>
</dbReference>
<keyword evidence="2" id="KW-0812">Transmembrane</keyword>
<feature type="compositionally biased region" description="Polar residues" evidence="1">
    <location>
        <begin position="1"/>
        <end position="10"/>
    </location>
</feature>
<feature type="compositionally biased region" description="Basic residues" evidence="1">
    <location>
        <begin position="11"/>
        <end position="23"/>
    </location>
</feature>
<feature type="compositionally biased region" description="Basic and acidic residues" evidence="1">
    <location>
        <begin position="73"/>
        <end position="84"/>
    </location>
</feature>
<proteinExistence type="predicted"/>
<evidence type="ECO:0000256" key="2">
    <source>
        <dbReference type="SAM" id="Phobius"/>
    </source>
</evidence>
<feature type="region of interest" description="Disordered" evidence="1">
    <location>
        <begin position="1"/>
        <end position="26"/>
    </location>
</feature>
<evidence type="ECO:0000313" key="3">
    <source>
        <dbReference type="EMBL" id="KAK0313265.1"/>
    </source>
</evidence>
<organism evidence="3 4">
    <name type="scientific">Friedmanniomyces endolithicus</name>
    <dbReference type="NCBI Taxonomy" id="329885"/>
    <lineage>
        <taxon>Eukaryota</taxon>
        <taxon>Fungi</taxon>
        <taxon>Dikarya</taxon>
        <taxon>Ascomycota</taxon>
        <taxon>Pezizomycotina</taxon>
        <taxon>Dothideomycetes</taxon>
        <taxon>Dothideomycetidae</taxon>
        <taxon>Mycosphaerellales</taxon>
        <taxon>Teratosphaeriaceae</taxon>
        <taxon>Friedmanniomyces</taxon>
    </lineage>
</organism>
<accession>A0AAN6J358</accession>
<feature type="compositionally biased region" description="Polar residues" evidence="1">
    <location>
        <begin position="173"/>
        <end position="182"/>
    </location>
</feature>
<reference evidence="3" key="1">
    <citation type="submission" date="2021-12" db="EMBL/GenBank/DDBJ databases">
        <title>Black yeast isolated from Biological Soil Crust.</title>
        <authorList>
            <person name="Kurbessoian T."/>
        </authorList>
    </citation>
    <scope>NUCLEOTIDE SEQUENCE</scope>
    <source>
        <strain evidence="3">CCFEE 5208</strain>
    </source>
</reference>
<name>A0AAN6J358_9PEZI</name>
<dbReference type="AlphaFoldDB" id="A0AAN6J358"/>
<keyword evidence="2" id="KW-1133">Transmembrane helix</keyword>
<comment type="caution">
    <text evidence="3">The sequence shown here is derived from an EMBL/GenBank/DDBJ whole genome shotgun (WGS) entry which is preliminary data.</text>
</comment>
<evidence type="ECO:0000313" key="4">
    <source>
        <dbReference type="Proteomes" id="UP001168146"/>
    </source>
</evidence>
<keyword evidence="2" id="KW-0472">Membrane</keyword>
<feature type="region of interest" description="Disordered" evidence="1">
    <location>
        <begin position="858"/>
        <end position="885"/>
    </location>
</feature>
<feature type="region of interest" description="Disordered" evidence="1">
    <location>
        <begin position="168"/>
        <end position="187"/>
    </location>
</feature>
<gene>
    <name evidence="3" type="ORF">LTR82_013499</name>
</gene>
<feature type="transmembrane region" description="Helical" evidence="2">
    <location>
        <begin position="680"/>
        <end position="703"/>
    </location>
</feature>
<feature type="compositionally biased region" description="Low complexity" evidence="1">
    <location>
        <begin position="333"/>
        <end position="342"/>
    </location>
</feature>